<dbReference type="InterPro" id="IPR000873">
    <property type="entry name" value="AMP-dep_synth/lig_dom"/>
</dbReference>
<evidence type="ECO:0000313" key="4">
    <source>
        <dbReference type="Proteomes" id="UP000608513"/>
    </source>
</evidence>
<evidence type="ECO:0000313" key="3">
    <source>
        <dbReference type="EMBL" id="MBC5786062.1"/>
    </source>
</evidence>
<evidence type="ECO:0000259" key="2">
    <source>
        <dbReference type="Pfam" id="PF13193"/>
    </source>
</evidence>
<sequence>MTRAWPPVALRHERHFGDRVLRCFADRPPHLPAMLAQARSVDASAPALVDGARRWTWGELDALSTRLAVGLRQAGVEPGDRVVLVAPNRAEFVVATHAALRLGAVLVPVSMREAGPGIAFILNQCRATLVIADPVLSMLVPPALSDGRPLTRVLLPGGIAAGGWLHWDALLATDASGFADAEPAEEDPAVLLYTSGTTGAPKGAVLTHLNLVHSVLHYRHALGLRTGETGLLAVPGSHVTGLVALVLAMAGVAGSVVLLADFKASASLALVARERVSYTLMVPAMYALWLREPALHDTDLSSLRLAGFGGAPMAGATIEGLRANCPGIRLFNAYGSTETSSPATLTPAGSDRLEAVGQPLPCADILVMDETGREVPHGTPGEVWIAGPMVVPRYWDNPQATADSFVAGYWKSGDIGTMDADGFLRVHDRKKDMINRGGYKVFSVEVENCLVGHDAVQEAATVGVPCPVLGERIHAFVYAPAVVDTGRLQQELTARCRAQLADYKTPDAWTWLAEPLPRNANGKVMKRSLRERVG</sequence>
<dbReference type="InterPro" id="IPR025110">
    <property type="entry name" value="AMP-bd_C"/>
</dbReference>
<keyword evidence="4" id="KW-1185">Reference proteome</keyword>
<dbReference type="Pfam" id="PF13193">
    <property type="entry name" value="AMP-binding_C"/>
    <property type="match status" value="1"/>
</dbReference>
<evidence type="ECO:0000259" key="1">
    <source>
        <dbReference type="Pfam" id="PF00501"/>
    </source>
</evidence>
<dbReference type="PANTHER" id="PTHR43767:SF12">
    <property type="entry name" value="AMP-DEPENDENT SYNTHETASE AND LIGASE"/>
    <property type="match status" value="1"/>
</dbReference>
<dbReference type="Pfam" id="PF00501">
    <property type="entry name" value="AMP-binding"/>
    <property type="match status" value="1"/>
</dbReference>
<name>A0A923MUE7_9BURK</name>
<accession>A0A923MUE7</accession>
<organism evidence="3 4">
    <name type="scientific">Ramlibacter cellulosilyticus</name>
    <dbReference type="NCBI Taxonomy" id="2764187"/>
    <lineage>
        <taxon>Bacteria</taxon>
        <taxon>Pseudomonadati</taxon>
        <taxon>Pseudomonadota</taxon>
        <taxon>Betaproteobacteria</taxon>
        <taxon>Burkholderiales</taxon>
        <taxon>Comamonadaceae</taxon>
        <taxon>Ramlibacter</taxon>
    </lineage>
</organism>
<reference evidence="3" key="1">
    <citation type="submission" date="2020-08" db="EMBL/GenBank/DDBJ databases">
        <title>Ramlibacter sp. USB13 16S ribosomal RNA gene genome sequencing and assembly.</title>
        <authorList>
            <person name="Kang M."/>
        </authorList>
    </citation>
    <scope>NUCLEOTIDE SEQUENCE</scope>
    <source>
        <strain evidence="3">USB13</strain>
    </source>
</reference>
<dbReference type="SUPFAM" id="SSF56801">
    <property type="entry name" value="Acetyl-CoA synthetase-like"/>
    <property type="match status" value="1"/>
</dbReference>
<protein>
    <submittedName>
        <fullName evidence="3">Acyl--CoA ligase</fullName>
    </submittedName>
</protein>
<dbReference type="GO" id="GO:0016877">
    <property type="term" value="F:ligase activity, forming carbon-sulfur bonds"/>
    <property type="evidence" value="ECO:0007669"/>
    <property type="project" value="UniProtKB-ARBA"/>
</dbReference>
<dbReference type="Gene3D" id="3.40.50.12780">
    <property type="entry name" value="N-terminal domain of ligase-like"/>
    <property type="match status" value="1"/>
</dbReference>
<proteinExistence type="predicted"/>
<feature type="domain" description="AMP-dependent synthetase/ligase" evidence="1">
    <location>
        <begin position="43"/>
        <end position="395"/>
    </location>
</feature>
<dbReference type="InterPro" id="IPR020845">
    <property type="entry name" value="AMP-binding_CS"/>
</dbReference>
<dbReference type="PANTHER" id="PTHR43767">
    <property type="entry name" value="LONG-CHAIN-FATTY-ACID--COA LIGASE"/>
    <property type="match status" value="1"/>
</dbReference>
<dbReference type="RefSeq" id="WP_187078806.1">
    <property type="nucleotide sequence ID" value="NZ_JACORT010000014.1"/>
</dbReference>
<dbReference type="Proteomes" id="UP000608513">
    <property type="component" value="Unassembled WGS sequence"/>
</dbReference>
<dbReference type="AlphaFoldDB" id="A0A923MUE7"/>
<dbReference type="Gene3D" id="3.30.300.30">
    <property type="match status" value="1"/>
</dbReference>
<dbReference type="InterPro" id="IPR042099">
    <property type="entry name" value="ANL_N_sf"/>
</dbReference>
<comment type="caution">
    <text evidence="3">The sequence shown here is derived from an EMBL/GenBank/DDBJ whole genome shotgun (WGS) entry which is preliminary data.</text>
</comment>
<dbReference type="InterPro" id="IPR045851">
    <property type="entry name" value="AMP-bd_C_sf"/>
</dbReference>
<dbReference type="EMBL" id="JACORT010000014">
    <property type="protein sequence ID" value="MBC5786062.1"/>
    <property type="molecule type" value="Genomic_DNA"/>
</dbReference>
<dbReference type="InterPro" id="IPR050237">
    <property type="entry name" value="ATP-dep_AMP-bd_enzyme"/>
</dbReference>
<feature type="domain" description="AMP-binding enzyme C-terminal" evidence="2">
    <location>
        <begin position="445"/>
        <end position="523"/>
    </location>
</feature>
<gene>
    <name evidence="3" type="ORF">H8N03_24195</name>
</gene>
<keyword evidence="3" id="KW-0436">Ligase</keyword>
<dbReference type="PROSITE" id="PS00455">
    <property type="entry name" value="AMP_BINDING"/>
    <property type="match status" value="1"/>
</dbReference>